<keyword evidence="3" id="KW-1185">Reference proteome</keyword>
<dbReference type="Proteomes" id="UP000640426">
    <property type="component" value="Unassembled WGS sequence"/>
</dbReference>
<dbReference type="EMBL" id="JAELXS010000003">
    <property type="protein sequence ID" value="MBJ6121519.1"/>
    <property type="molecule type" value="Genomic_DNA"/>
</dbReference>
<evidence type="ECO:0000313" key="3">
    <source>
        <dbReference type="Proteomes" id="UP000640426"/>
    </source>
</evidence>
<comment type="caution">
    <text evidence="2">The sequence shown here is derived from an EMBL/GenBank/DDBJ whole genome shotgun (WGS) entry which is preliminary data.</text>
</comment>
<reference evidence="3" key="1">
    <citation type="submission" date="2020-12" db="EMBL/GenBank/DDBJ databases">
        <title>Hymenobacter sp.</title>
        <authorList>
            <person name="Kim M.K."/>
        </authorList>
    </citation>
    <scope>NUCLEOTIDE SEQUENCE [LARGE SCALE GENOMIC DNA]</scope>
    <source>
        <strain evidence="3">BT553</strain>
    </source>
</reference>
<accession>A0ABS0XNC1</accession>
<sequence>MFGSKIFLTLAGATTMLTAGVAQASEKPVVIATSAPSAPVSINLNQRYCIVDDSVTGSRIPRKECAPLGQWKDRGIDPTRMRRR</sequence>
<gene>
    <name evidence="2" type="ORF">JAO74_06915</name>
</gene>
<feature type="signal peptide" evidence="1">
    <location>
        <begin position="1"/>
        <end position="24"/>
    </location>
</feature>
<organism evidence="2 3">
    <name type="scientific">Sphingomonas mollis</name>
    <dbReference type="NCBI Taxonomy" id="2795726"/>
    <lineage>
        <taxon>Bacteria</taxon>
        <taxon>Pseudomonadati</taxon>
        <taxon>Pseudomonadota</taxon>
        <taxon>Alphaproteobacteria</taxon>
        <taxon>Sphingomonadales</taxon>
        <taxon>Sphingomonadaceae</taxon>
        <taxon>Sphingomonas</taxon>
    </lineage>
</organism>
<feature type="chain" id="PRO_5045485910" evidence="1">
    <location>
        <begin position="25"/>
        <end position="84"/>
    </location>
</feature>
<proteinExistence type="predicted"/>
<name>A0ABS0XNC1_9SPHN</name>
<evidence type="ECO:0000313" key="2">
    <source>
        <dbReference type="EMBL" id="MBJ6121519.1"/>
    </source>
</evidence>
<evidence type="ECO:0000256" key="1">
    <source>
        <dbReference type="SAM" id="SignalP"/>
    </source>
</evidence>
<keyword evidence="1" id="KW-0732">Signal</keyword>
<protein>
    <submittedName>
        <fullName evidence="2">Uncharacterized protein</fullName>
    </submittedName>
</protein>